<feature type="domain" description="Flavodoxin-like" evidence="1">
    <location>
        <begin position="34"/>
        <end position="159"/>
    </location>
</feature>
<dbReference type="GO" id="GO:0009055">
    <property type="term" value="F:electron transfer activity"/>
    <property type="evidence" value="ECO:0007669"/>
    <property type="project" value="InterPro"/>
</dbReference>
<dbReference type="PANTHER" id="PTHR39201:SF1">
    <property type="entry name" value="FLAVODOXIN-LIKE DOMAIN-CONTAINING PROTEIN"/>
    <property type="match status" value="1"/>
</dbReference>
<evidence type="ECO:0000259" key="1">
    <source>
        <dbReference type="Pfam" id="PF12682"/>
    </source>
</evidence>
<dbReference type="Gene3D" id="3.40.50.360">
    <property type="match status" value="1"/>
</dbReference>
<dbReference type="EMBL" id="CP017107">
    <property type="protein sequence ID" value="AOO74292.1"/>
    <property type="molecule type" value="Genomic_DNA"/>
</dbReference>
<dbReference type="GO" id="GO:0010181">
    <property type="term" value="F:FMN binding"/>
    <property type="evidence" value="ECO:0007669"/>
    <property type="project" value="InterPro"/>
</dbReference>
<proteinExistence type="predicted"/>
<reference evidence="2 3" key="1">
    <citation type="submission" date="2016-09" db="EMBL/GenBank/DDBJ databases">
        <title>Complete Genome Sequence of Lactobacillus salivarius Jin.</title>
        <authorList>
            <person name="Jin N."/>
            <person name="Li C."/>
            <person name="Wang M."/>
            <person name="Ren D."/>
            <person name="Di Y."/>
            <person name="Pan R."/>
            <person name="Du S."/>
            <person name="Lu H."/>
            <person name="Li X."/>
            <person name="Tian M."/>
        </authorList>
    </citation>
    <scope>NUCLEOTIDE SEQUENCE [LARGE SCALE GENOMIC DNA]</scope>
    <source>
        <strain evidence="2 3">CICC 23174</strain>
    </source>
</reference>
<protein>
    <recommendedName>
        <fullName evidence="1">Flavodoxin-like domain-containing protein</fullName>
    </recommendedName>
</protein>
<dbReference type="AlphaFoldDB" id="A0A1D7TTI5"/>
<dbReference type="InterPro" id="IPR029039">
    <property type="entry name" value="Flavoprotein-like_sf"/>
</dbReference>
<dbReference type="PANTHER" id="PTHR39201">
    <property type="entry name" value="EXPORTED PROTEIN-RELATED"/>
    <property type="match status" value="1"/>
</dbReference>
<dbReference type="Pfam" id="PF12682">
    <property type="entry name" value="Flavodoxin_4"/>
    <property type="match status" value="1"/>
</dbReference>
<dbReference type="GO" id="GO:0016651">
    <property type="term" value="F:oxidoreductase activity, acting on NAD(P)H"/>
    <property type="evidence" value="ECO:0007669"/>
    <property type="project" value="UniProtKB-ARBA"/>
</dbReference>
<gene>
    <name evidence="2" type="ORF">BHF65_06360</name>
</gene>
<dbReference type="InterPro" id="IPR001226">
    <property type="entry name" value="Flavodoxin_CS"/>
</dbReference>
<dbReference type="Proteomes" id="UP000094723">
    <property type="component" value="Chromosome"/>
</dbReference>
<evidence type="ECO:0000313" key="3">
    <source>
        <dbReference type="Proteomes" id="UP000094723"/>
    </source>
</evidence>
<evidence type="ECO:0000313" key="2">
    <source>
        <dbReference type="EMBL" id="AOO74292.1"/>
    </source>
</evidence>
<sequence length="188" mass="21672">MQKLILGILAIMGVFSFNSKRNNVQADIVKDNGKNLIIYVSWSGSTEEAAKAIQKYTQADIVELKPQKAYPKDYDNLVKVADNQRLKNIHPAIKTKIKDFSSYQTVYVGFPTWWHQPPMIIYSLFDKYDFNGKTIIPFTTSMSDSIEKSMPEMKELAEKDNAKIITGFRYNMNNKSLEKYLVKNKLIK</sequence>
<dbReference type="SUPFAM" id="SSF52218">
    <property type="entry name" value="Flavoproteins"/>
    <property type="match status" value="1"/>
</dbReference>
<name>A0A1D7TTI5_9LACO</name>
<accession>A0A1D7TTI5</accession>
<organism evidence="2 3">
    <name type="scientific">Ligilactobacillus salivarius</name>
    <dbReference type="NCBI Taxonomy" id="1624"/>
    <lineage>
        <taxon>Bacteria</taxon>
        <taxon>Bacillati</taxon>
        <taxon>Bacillota</taxon>
        <taxon>Bacilli</taxon>
        <taxon>Lactobacillales</taxon>
        <taxon>Lactobacillaceae</taxon>
        <taxon>Ligilactobacillus</taxon>
    </lineage>
</organism>
<dbReference type="PROSITE" id="PS00201">
    <property type="entry name" value="FLAVODOXIN"/>
    <property type="match status" value="1"/>
</dbReference>
<dbReference type="InterPro" id="IPR008254">
    <property type="entry name" value="Flavodoxin/NO_synth"/>
</dbReference>